<evidence type="ECO:0000259" key="3">
    <source>
        <dbReference type="Pfam" id="PF03816"/>
    </source>
</evidence>
<dbReference type="NCBIfam" id="TIGR00350">
    <property type="entry name" value="lytR_cpsA_psr"/>
    <property type="match status" value="1"/>
</dbReference>
<dbReference type="PANTHER" id="PTHR33392:SF6">
    <property type="entry name" value="POLYISOPRENYL-TEICHOIC ACID--PEPTIDOGLYCAN TEICHOIC ACID TRANSFERASE TAGU"/>
    <property type="match status" value="1"/>
</dbReference>
<dbReference type="Gene3D" id="3.40.630.190">
    <property type="entry name" value="LCP protein"/>
    <property type="match status" value="1"/>
</dbReference>
<comment type="similarity">
    <text evidence="1">Belongs to the LytR/CpsA/Psr (LCP) family.</text>
</comment>
<keyword evidence="2" id="KW-0472">Membrane</keyword>
<reference evidence="4 5" key="1">
    <citation type="submission" date="2020-02" db="EMBL/GenBank/DDBJ databases">
        <title>Complete genome sequences of six Lactobacillus iners strains isolated from the human vagina.</title>
        <authorList>
            <person name="France M.T."/>
            <person name="Rutt L."/>
            <person name="Narina S."/>
            <person name="Arbaugh S."/>
            <person name="Humphrys M.S."/>
            <person name="Ma B."/>
            <person name="Hayward M.R."/>
            <person name="Relman D."/>
            <person name="Kwon D.S."/>
            <person name="Ravel J."/>
        </authorList>
    </citation>
    <scope>NUCLEOTIDE SEQUENCE [LARGE SCALE GENOMIC DNA]</scope>
    <source>
        <strain evidence="4 5">C0210C1</strain>
    </source>
</reference>
<dbReference type="Pfam" id="PF03816">
    <property type="entry name" value="LytR_cpsA_psr"/>
    <property type="match status" value="1"/>
</dbReference>
<evidence type="ECO:0000313" key="5">
    <source>
        <dbReference type="Proteomes" id="UP000501676"/>
    </source>
</evidence>
<feature type="domain" description="Cell envelope-related transcriptional attenuator" evidence="3">
    <location>
        <begin position="99"/>
        <end position="241"/>
    </location>
</feature>
<dbReference type="InterPro" id="IPR004474">
    <property type="entry name" value="LytR_CpsA_psr"/>
</dbReference>
<evidence type="ECO:0000256" key="1">
    <source>
        <dbReference type="ARBA" id="ARBA00006068"/>
    </source>
</evidence>
<dbReference type="AlphaFoldDB" id="A0A6G7B7G8"/>
<feature type="transmembrane region" description="Helical" evidence="2">
    <location>
        <begin position="28"/>
        <end position="53"/>
    </location>
</feature>
<protein>
    <submittedName>
        <fullName evidence="4">LytR family transcriptional regulator</fullName>
    </submittedName>
</protein>
<name>A0A6G7B7G8_9LACO</name>
<dbReference type="RefSeq" id="WP_006732524.1">
    <property type="nucleotide sequence ID" value="NZ_CABKQA010000002.1"/>
</dbReference>
<evidence type="ECO:0000256" key="2">
    <source>
        <dbReference type="SAM" id="Phobius"/>
    </source>
</evidence>
<proteinExistence type="inferred from homology"/>
<keyword evidence="2" id="KW-1133">Transmembrane helix</keyword>
<dbReference type="GeneID" id="93221104"/>
<evidence type="ECO:0000313" key="4">
    <source>
        <dbReference type="EMBL" id="QIH23433.1"/>
    </source>
</evidence>
<dbReference type="EMBL" id="CP049228">
    <property type="protein sequence ID" value="QIH23433.1"/>
    <property type="molecule type" value="Genomic_DNA"/>
</dbReference>
<organism evidence="4 5">
    <name type="scientific">Lactobacillus iners</name>
    <dbReference type="NCBI Taxonomy" id="147802"/>
    <lineage>
        <taxon>Bacteria</taxon>
        <taxon>Bacillati</taxon>
        <taxon>Bacillota</taxon>
        <taxon>Bacilli</taxon>
        <taxon>Lactobacillales</taxon>
        <taxon>Lactobacillaceae</taxon>
        <taxon>Lactobacillus</taxon>
    </lineage>
</organism>
<dbReference type="InterPro" id="IPR050922">
    <property type="entry name" value="LytR/CpsA/Psr_CW_biosynth"/>
</dbReference>
<gene>
    <name evidence="4" type="ORF">G6Z83_01450</name>
</gene>
<dbReference type="Proteomes" id="UP000501676">
    <property type="component" value="Chromosome"/>
</dbReference>
<sequence length="368" mass="41880">MMKISNKDKLQRNCVLAKEINRQPAKLVFLKLIGLVITIMLGMCVAVGTRIYFTMASSVRQANQGHVMADSSFIAQQKPFSVLILGVDQGIEGRHDQGNSDTMILVTLNPKKGVATMTSIPRDLLADIQPSKKFYMFRVNSAYQLGGNRAAVKTVSTLLNVPVNNYMEVNMKALKNLVDALGGVDVKVPFSFTYNTKFVKGMQHLNGNAALDYVRMRKEDPQGDYGRQKRQRQVIEQLIHKGMTLKSLNNYRKILNVFAKYVKTNLTFNDMLSVAFKYRSCSHHIVQDYVHAHDAWIGGAALQVASTSELQRVSDLTRSNLNLKKQKLHNEETRQNKLQKHLKWKKKDPFENYIIYERHSKTKVWTGK</sequence>
<keyword evidence="2" id="KW-0812">Transmembrane</keyword>
<dbReference type="PANTHER" id="PTHR33392">
    <property type="entry name" value="POLYISOPRENYL-TEICHOIC ACID--PEPTIDOGLYCAN TEICHOIC ACID TRANSFERASE TAGU"/>
    <property type="match status" value="1"/>
</dbReference>
<accession>A0A6G7B7G8</accession>